<evidence type="ECO:0000256" key="2">
    <source>
        <dbReference type="ARBA" id="ARBA00023186"/>
    </source>
</evidence>
<dbReference type="Gene3D" id="1.20.58.90">
    <property type="match status" value="1"/>
</dbReference>
<dbReference type="EMBL" id="JAFCIX010000573">
    <property type="protein sequence ID" value="KAH6586545.1"/>
    <property type="molecule type" value="Genomic_DNA"/>
</dbReference>
<dbReference type="InterPro" id="IPR004226">
    <property type="entry name" value="TBCA"/>
</dbReference>
<dbReference type="Pfam" id="PF02970">
    <property type="entry name" value="TBCA"/>
    <property type="match status" value="1"/>
</dbReference>
<dbReference type="PANTHER" id="PTHR21500">
    <property type="entry name" value="TUBULIN-SPECIFIC CHAPERONE A"/>
    <property type="match status" value="1"/>
</dbReference>
<dbReference type="Proteomes" id="UP001648503">
    <property type="component" value="Unassembled WGS sequence"/>
</dbReference>
<gene>
    <name evidence="4" type="ORF">BASA50_000499</name>
</gene>
<evidence type="ECO:0000313" key="5">
    <source>
        <dbReference type="Proteomes" id="UP001648503"/>
    </source>
</evidence>
<keyword evidence="2 3" id="KW-0143">Chaperone</keyword>
<keyword evidence="3" id="KW-0493">Microtubule</keyword>
<comment type="subcellular location">
    <subcellularLocation>
        <location evidence="3">Cytoplasm</location>
        <location evidence="3">Cytoskeleton</location>
    </subcellularLocation>
</comment>
<keyword evidence="5" id="KW-1185">Reference proteome</keyword>
<evidence type="ECO:0000256" key="1">
    <source>
        <dbReference type="ARBA" id="ARBA00006806"/>
    </source>
</evidence>
<proteinExistence type="inferred from homology"/>
<keyword evidence="3" id="KW-0963">Cytoplasm</keyword>
<evidence type="ECO:0000313" key="4">
    <source>
        <dbReference type="EMBL" id="KAH6586545.1"/>
    </source>
</evidence>
<dbReference type="InterPro" id="IPR036126">
    <property type="entry name" value="TBCA_sf"/>
</dbReference>
<name>A0ABQ8ETX5_9FUNG</name>
<dbReference type="PANTHER" id="PTHR21500:SF0">
    <property type="entry name" value="TUBULIN-SPECIFIC CHAPERONE A"/>
    <property type="match status" value="1"/>
</dbReference>
<protein>
    <recommendedName>
        <fullName evidence="3">Tubulin-specific chaperone A</fullName>
    </recommendedName>
</protein>
<comment type="similarity">
    <text evidence="1 3">Belongs to the TBCA family.</text>
</comment>
<comment type="caution">
    <text evidence="4">The sequence shown here is derived from an EMBL/GenBank/DDBJ whole genome shotgun (WGS) entry which is preliminary data.</text>
</comment>
<accession>A0ABQ8ETX5</accession>
<evidence type="ECO:0000256" key="3">
    <source>
        <dbReference type="RuleBase" id="RU364030"/>
    </source>
</evidence>
<organism evidence="4 5">
    <name type="scientific">Batrachochytrium salamandrivorans</name>
    <dbReference type="NCBI Taxonomy" id="1357716"/>
    <lineage>
        <taxon>Eukaryota</taxon>
        <taxon>Fungi</taxon>
        <taxon>Fungi incertae sedis</taxon>
        <taxon>Chytridiomycota</taxon>
        <taxon>Chytridiomycota incertae sedis</taxon>
        <taxon>Chytridiomycetes</taxon>
        <taxon>Rhizophydiales</taxon>
        <taxon>Rhizophydiales incertae sedis</taxon>
        <taxon>Batrachochytrium</taxon>
    </lineage>
</organism>
<comment type="subunit">
    <text evidence="3">Supercomplex made of cofactors A to E. Cofactors A and D function by capturing and stabilizing tubulin in a quasi-native conformation. Cofactor E binds to the cofactor D-tubulin complex; interaction with cofactor C then causes the release of tubulin polypeptides that are committed to the native state.</text>
</comment>
<reference evidence="4 5" key="1">
    <citation type="submission" date="2021-02" db="EMBL/GenBank/DDBJ databases">
        <title>Variation within the Batrachochytrium salamandrivorans European outbreak.</title>
        <authorList>
            <person name="Kelly M."/>
            <person name="Pasmans F."/>
            <person name="Shea T.P."/>
            <person name="Munoz J.F."/>
            <person name="Carranza S."/>
            <person name="Cuomo C.A."/>
            <person name="Martel A."/>
        </authorList>
    </citation>
    <scope>NUCLEOTIDE SEQUENCE [LARGE SCALE GENOMIC DNA]</scope>
    <source>
        <strain evidence="4 5">AMFP18/2</strain>
    </source>
</reference>
<dbReference type="SUPFAM" id="SSF46988">
    <property type="entry name" value="Tubulin chaperone cofactor A"/>
    <property type="match status" value="1"/>
</dbReference>
<sequence>MEPATVTLRELKIKAGVVKRTSKEYHAYMKESTTQQARIDALIARSADDADIRKQREVLEETTQMLPDTKRRLMVAHGELACALEILKDDQNEEILAAHQILKEAVALID</sequence>
<keyword evidence="3" id="KW-0206">Cytoskeleton</keyword>